<feature type="region of interest" description="Disordered" evidence="3">
    <location>
        <begin position="1"/>
        <end position="40"/>
    </location>
</feature>
<name>A0A0C3GPX9_OIDMZ</name>
<evidence type="ECO:0008006" key="6">
    <source>
        <dbReference type="Google" id="ProtNLM"/>
    </source>
</evidence>
<dbReference type="InParanoid" id="A0A0C3GPX9"/>
<accession>A0A0C3GPX9</accession>
<dbReference type="AlphaFoldDB" id="A0A0C3GPX9"/>
<evidence type="ECO:0000256" key="1">
    <source>
        <dbReference type="ARBA" id="ARBA00001968"/>
    </source>
</evidence>
<keyword evidence="5" id="KW-1185">Reference proteome</keyword>
<comment type="cofactor">
    <cofactor evidence="1">
        <name>a divalent metal cation</name>
        <dbReference type="ChEBI" id="CHEBI:60240"/>
    </cofactor>
</comment>
<dbReference type="PANTHER" id="PTHR43213:SF5">
    <property type="entry name" value="BIFUNCTIONAL DTTP_UTP PYROPHOSPHATASE_METHYLTRANSFERASE PROTEIN-RELATED"/>
    <property type="match status" value="1"/>
</dbReference>
<dbReference type="CDD" id="cd00555">
    <property type="entry name" value="Maf"/>
    <property type="match status" value="1"/>
</dbReference>
<keyword evidence="2" id="KW-0378">Hydrolase</keyword>
<dbReference type="InterPro" id="IPR029001">
    <property type="entry name" value="ITPase-like_fam"/>
</dbReference>
<reference evidence="4 5" key="1">
    <citation type="submission" date="2014-04" db="EMBL/GenBank/DDBJ databases">
        <authorList>
            <consortium name="DOE Joint Genome Institute"/>
            <person name="Kuo A."/>
            <person name="Martino E."/>
            <person name="Perotto S."/>
            <person name="Kohler A."/>
            <person name="Nagy L.G."/>
            <person name="Floudas D."/>
            <person name="Copeland A."/>
            <person name="Barry K.W."/>
            <person name="Cichocki N."/>
            <person name="Veneault-Fourrey C."/>
            <person name="LaButti K."/>
            <person name="Lindquist E.A."/>
            <person name="Lipzen A."/>
            <person name="Lundell T."/>
            <person name="Morin E."/>
            <person name="Murat C."/>
            <person name="Sun H."/>
            <person name="Tunlid A."/>
            <person name="Henrissat B."/>
            <person name="Grigoriev I.V."/>
            <person name="Hibbett D.S."/>
            <person name="Martin F."/>
            <person name="Nordberg H.P."/>
            <person name="Cantor M.N."/>
            <person name="Hua S.X."/>
        </authorList>
    </citation>
    <scope>NUCLEOTIDE SEQUENCE [LARGE SCALE GENOMIC DNA]</scope>
    <source>
        <strain evidence="4 5">Zn</strain>
    </source>
</reference>
<evidence type="ECO:0000256" key="3">
    <source>
        <dbReference type="SAM" id="MobiDB-lite"/>
    </source>
</evidence>
<organism evidence="4 5">
    <name type="scientific">Oidiodendron maius (strain Zn)</name>
    <dbReference type="NCBI Taxonomy" id="913774"/>
    <lineage>
        <taxon>Eukaryota</taxon>
        <taxon>Fungi</taxon>
        <taxon>Dikarya</taxon>
        <taxon>Ascomycota</taxon>
        <taxon>Pezizomycotina</taxon>
        <taxon>Leotiomycetes</taxon>
        <taxon>Leotiomycetes incertae sedis</taxon>
        <taxon>Myxotrichaceae</taxon>
        <taxon>Oidiodendron</taxon>
    </lineage>
</organism>
<dbReference type="FunCoup" id="A0A0C3GPX9">
    <property type="interactions" value="120"/>
</dbReference>
<dbReference type="NCBIfam" id="TIGR00172">
    <property type="entry name" value="maf"/>
    <property type="match status" value="1"/>
</dbReference>
<evidence type="ECO:0000313" key="4">
    <source>
        <dbReference type="EMBL" id="KIM98070.1"/>
    </source>
</evidence>
<dbReference type="PANTHER" id="PTHR43213">
    <property type="entry name" value="BIFUNCTIONAL DTTP/UTP PYROPHOSPHATASE/METHYLTRANSFERASE PROTEIN-RELATED"/>
    <property type="match status" value="1"/>
</dbReference>
<dbReference type="InterPro" id="IPR003697">
    <property type="entry name" value="Maf-like"/>
</dbReference>
<dbReference type="HOGENOM" id="CLU_040416_0_2_1"/>
<dbReference type="STRING" id="913774.A0A0C3GPX9"/>
<dbReference type="OrthoDB" id="10267058at2759"/>
<sequence length="270" mass="29162">MVGQPQGPPPTYEATAIEHGLLPKKSAPPPSGGKPMPRGPFPLDLPVLNELRGKRVILASASPRRKQILSTIGLPNLEIIPSTKPENLSKEELGPFDYVLQTAIQKGIDVYTKCIETSLASIPDPALVLSADTVVVTNAGQILEKPHNEKDHIRMLKMLRDQRVHKCYTAVVALAPRDDARYPGYNTETTVEETKVIFAADVSDELIEAYVKTREGVDKAGGYGLQGMGSLLVERIEGAADNVVGLPLRATLGLIERAVLNQGSDGEDDE</sequence>
<evidence type="ECO:0000313" key="5">
    <source>
        <dbReference type="Proteomes" id="UP000054321"/>
    </source>
</evidence>
<dbReference type="HAMAP" id="MF_00528">
    <property type="entry name" value="Maf"/>
    <property type="match status" value="1"/>
</dbReference>
<dbReference type="GO" id="GO:0047429">
    <property type="term" value="F:nucleoside triphosphate diphosphatase activity"/>
    <property type="evidence" value="ECO:0007669"/>
    <property type="project" value="InterPro"/>
</dbReference>
<protein>
    <recommendedName>
        <fullName evidence="6">Maf-like protein</fullName>
    </recommendedName>
</protein>
<dbReference type="Gene3D" id="3.90.950.10">
    <property type="match status" value="1"/>
</dbReference>
<dbReference type="SUPFAM" id="SSF52972">
    <property type="entry name" value="ITPase-like"/>
    <property type="match status" value="1"/>
</dbReference>
<reference evidence="5" key="2">
    <citation type="submission" date="2015-01" db="EMBL/GenBank/DDBJ databases">
        <title>Evolutionary Origins and Diversification of the Mycorrhizal Mutualists.</title>
        <authorList>
            <consortium name="DOE Joint Genome Institute"/>
            <consortium name="Mycorrhizal Genomics Consortium"/>
            <person name="Kohler A."/>
            <person name="Kuo A."/>
            <person name="Nagy L.G."/>
            <person name="Floudas D."/>
            <person name="Copeland A."/>
            <person name="Barry K.W."/>
            <person name="Cichocki N."/>
            <person name="Veneault-Fourrey C."/>
            <person name="LaButti K."/>
            <person name="Lindquist E.A."/>
            <person name="Lipzen A."/>
            <person name="Lundell T."/>
            <person name="Morin E."/>
            <person name="Murat C."/>
            <person name="Riley R."/>
            <person name="Ohm R."/>
            <person name="Sun H."/>
            <person name="Tunlid A."/>
            <person name="Henrissat B."/>
            <person name="Grigoriev I.V."/>
            <person name="Hibbett D.S."/>
            <person name="Martin F."/>
        </authorList>
    </citation>
    <scope>NUCLEOTIDE SEQUENCE [LARGE SCALE GENOMIC DNA]</scope>
    <source>
        <strain evidence="5">Zn</strain>
    </source>
</reference>
<proteinExistence type="inferred from homology"/>
<feature type="compositionally biased region" description="Pro residues" evidence="3">
    <location>
        <begin position="26"/>
        <end position="40"/>
    </location>
</feature>
<gene>
    <name evidence="4" type="ORF">OIDMADRAFT_129001</name>
</gene>
<dbReference type="EMBL" id="KN832881">
    <property type="protein sequence ID" value="KIM98070.1"/>
    <property type="molecule type" value="Genomic_DNA"/>
</dbReference>
<dbReference type="Proteomes" id="UP000054321">
    <property type="component" value="Unassembled WGS sequence"/>
</dbReference>
<feature type="compositionally biased region" description="Pro residues" evidence="3">
    <location>
        <begin position="1"/>
        <end position="11"/>
    </location>
</feature>
<evidence type="ECO:0000256" key="2">
    <source>
        <dbReference type="ARBA" id="ARBA00022801"/>
    </source>
</evidence>
<dbReference type="Pfam" id="PF02545">
    <property type="entry name" value="Maf"/>
    <property type="match status" value="1"/>
</dbReference>